<feature type="domain" description="Carboxylesterase type B" evidence="6">
    <location>
        <begin position="31"/>
        <end position="522"/>
    </location>
</feature>
<reference evidence="7 8" key="1">
    <citation type="submission" date="2024-03" db="EMBL/GenBank/DDBJ databases">
        <title>The genome assembly and annotation of the cricket Gryllus longicercus Weissman &amp; Gray.</title>
        <authorList>
            <person name="Szrajer S."/>
            <person name="Gray D."/>
            <person name="Ylla G."/>
        </authorList>
    </citation>
    <scope>NUCLEOTIDE SEQUENCE [LARGE SCALE GENOMIC DNA]</scope>
    <source>
        <strain evidence="7">DAG 2021-001</strain>
        <tissue evidence="7">Whole body minus gut</tissue>
    </source>
</reference>
<comment type="similarity">
    <text evidence="1">Belongs to the type-B carboxylesterase/lipase family.</text>
</comment>
<evidence type="ECO:0000256" key="4">
    <source>
        <dbReference type="ARBA" id="ARBA00023180"/>
    </source>
</evidence>
<dbReference type="GO" id="GO:0005886">
    <property type="term" value="C:plasma membrane"/>
    <property type="evidence" value="ECO:0007669"/>
    <property type="project" value="TreeGrafter"/>
</dbReference>
<comment type="caution">
    <text evidence="7">The sequence shown here is derived from an EMBL/GenBank/DDBJ whole genome shotgun (WGS) entry which is preliminary data.</text>
</comment>
<dbReference type="InterPro" id="IPR019819">
    <property type="entry name" value="Carboxylesterase_B_CS"/>
</dbReference>
<keyword evidence="5" id="KW-0472">Membrane</keyword>
<dbReference type="Proteomes" id="UP001378592">
    <property type="component" value="Unassembled WGS sequence"/>
</dbReference>
<proteinExistence type="inferred from homology"/>
<evidence type="ECO:0000313" key="8">
    <source>
        <dbReference type="Proteomes" id="UP001378592"/>
    </source>
</evidence>
<evidence type="ECO:0000256" key="5">
    <source>
        <dbReference type="SAM" id="Phobius"/>
    </source>
</evidence>
<evidence type="ECO:0000256" key="3">
    <source>
        <dbReference type="ARBA" id="ARBA00022801"/>
    </source>
</evidence>
<protein>
    <recommendedName>
        <fullName evidence="6">Carboxylesterase type B domain-containing protein</fullName>
    </recommendedName>
</protein>
<evidence type="ECO:0000259" key="6">
    <source>
        <dbReference type="Pfam" id="PF00135"/>
    </source>
</evidence>
<dbReference type="InterPro" id="IPR050654">
    <property type="entry name" value="AChE-related_enzymes"/>
</dbReference>
<name>A0AAN9VNF4_9ORTH</name>
<keyword evidence="8" id="KW-1185">Reference proteome</keyword>
<dbReference type="SUPFAM" id="SSF53474">
    <property type="entry name" value="alpha/beta-Hydrolases"/>
    <property type="match status" value="1"/>
</dbReference>
<dbReference type="GO" id="GO:0019695">
    <property type="term" value="P:choline metabolic process"/>
    <property type="evidence" value="ECO:0007669"/>
    <property type="project" value="TreeGrafter"/>
</dbReference>
<keyword evidence="2" id="KW-0719">Serine esterase</keyword>
<evidence type="ECO:0000313" key="7">
    <source>
        <dbReference type="EMBL" id="KAK7794539.1"/>
    </source>
</evidence>
<dbReference type="EMBL" id="JAZDUA010000330">
    <property type="protein sequence ID" value="KAK7794539.1"/>
    <property type="molecule type" value="Genomic_DNA"/>
</dbReference>
<dbReference type="PANTHER" id="PTHR43918:SF4">
    <property type="entry name" value="CARBOXYLIC ESTER HYDROLASE"/>
    <property type="match status" value="1"/>
</dbReference>
<keyword evidence="3" id="KW-0378">Hydrolase</keyword>
<dbReference type="Pfam" id="PF00135">
    <property type="entry name" value="COesterase"/>
    <property type="match status" value="1"/>
</dbReference>
<dbReference type="PROSITE" id="PS00941">
    <property type="entry name" value="CARBOXYLESTERASE_B_2"/>
    <property type="match status" value="1"/>
</dbReference>
<dbReference type="Gene3D" id="3.40.50.1820">
    <property type="entry name" value="alpha/beta hydrolase"/>
    <property type="match status" value="1"/>
</dbReference>
<dbReference type="GO" id="GO:0003990">
    <property type="term" value="F:acetylcholinesterase activity"/>
    <property type="evidence" value="ECO:0007669"/>
    <property type="project" value="TreeGrafter"/>
</dbReference>
<keyword evidence="5" id="KW-1133">Transmembrane helix</keyword>
<dbReference type="InterPro" id="IPR002018">
    <property type="entry name" value="CarbesteraseB"/>
</dbReference>
<keyword evidence="5" id="KW-0812">Transmembrane</keyword>
<dbReference type="InterPro" id="IPR029058">
    <property type="entry name" value="AB_hydrolase_fold"/>
</dbReference>
<accession>A0AAN9VNF4</accession>
<organism evidence="7 8">
    <name type="scientific">Gryllus longicercus</name>
    <dbReference type="NCBI Taxonomy" id="2509291"/>
    <lineage>
        <taxon>Eukaryota</taxon>
        <taxon>Metazoa</taxon>
        <taxon>Ecdysozoa</taxon>
        <taxon>Arthropoda</taxon>
        <taxon>Hexapoda</taxon>
        <taxon>Insecta</taxon>
        <taxon>Pterygota</taxon>
        <taxon>Neoptera</taxon>
        <taxon>Polyneoptera</taxon>
        <taxon>Orthoptera</taxon>
        <taxon>Ensifera</taxon>
        <taxon>Gryllidea</taxon>
        <taxon>Grylloidea</taxon>
        <taxon>Gryllidae</taxon>
        <taxon>Gryllinae</taxon>
        <taxon>Gryllus</taxon>
    </lineage>
</organism>
<dbReference type="PANTHER" id="PTHR43918">
    <property type="entry name" value="ACETYLCHOLINESTERASE"/>
    <property type="match status" value="1"/>
</dbReference>
<evidence type="ECO:0000256" key="1">
    <source>
        <dbReference type="ARBA" id="ARBA00005964"/>
    </source>
</evidence>
<evidence type="ECO:0000256" key="2">
    <source>
        <dbReference type="ARBA" id="ARBA00022487"/>
    </source>
</evidence>
<feature type="transmembrane region" description="Helical" evidence="5">
    <location>
        <begin position="591"/>
        <end position="614"/>
    </location>
</feature>
<gene>
    <name evidence="7" type="ORF">R5R35_009662</name>
</gene>
<dbReference type="GO" id="GO:0005615">
    <property type="term" value="C:extracellular space"/>
    <property type="evidence" value="ECO:0007669"/>
    <property type="project" value="TreeGrafter"/>
</dbReference>
<dbReference type="GO" id="GO:0006581">
    <property type="term" value="P:acetylcholine catabolic process"/>
    <property type="evidence" value="ECO:0007669"/>
    <property type="project" value="TreeGrafter"/>
</dbReference>
<sequence length="632" mass="65879">MDFFRSERGCRVVAGAWAGAGAGLWEREPLTAAGSLRGRVQRTPHGPVAQFLGVRYAAVERRFDAPRPHRVPDPARVVDADAFAPACHQAPARPHLLTPQVAERAGAGAGERAPAEDCLFLNVFAPASPPPPAGRAVLLWLPGDGFSAADPALLDPSALAARADIIVVTAAYRLGALGFLSAGNASLWGNAALADASEALRWVAANAAAFGGDARRLALGGRFTGAVLAALAALATQAQPLATRLLLQSAGPFAFQQDPANNTAALAARLGCQRADFQQTVSCLRGVPASELWAAGAAAEAERPGRWAPVGVSAGGGAGAGVDVVRAARRGAFGAALPVLVGETSNEGALCLLHHFALETAFAPALQADNVTRKDFAQLVREHLLILLNVGDQALVDAATHEYKVWSDSGRNFRALFLRFCGVLYVRARAEQLARALAKKGARVWRYEFAHSPSASPHAAFVAGAAHGDEVPFALGMLPADAPAAERDLADRLMDAWGNFVAYGNPNVDSGEDWPQFVDASRRLRVFDVVGAPAAAANRTTDFLSQDVDFWGGVVPSLLRGLQRGGGGKAQGRACAKAQKSNPPRTGDCSALSALIALSIILACALLLIGVYLVQTLRGAGKGLLSQEHVPQ</sequence>
<keyword evidence="4" id="KW-0325">Glycoprotein</keyword>
<dbReference type="AlphaFoldDB" id="A0AAN9VNF4"/>